<dbReference type="PIRSF" id="PIRSF002741">
    <property type="entry name" value="MppA"/>
    <property type="match status" value="1"/>
</dbReference>
<proteinExistence type="inferred from homology"/>
<keyword evidence="4 5" id="KW-0732">Signal</keyword>
<keyword evidence="8" id="KW-1185">Reference proteome</keyword>
<keyword evidence="3" id="KW-0813">Transport</keyword>
<dbReference type="PROSITE" id="PS01040">
    <property type="entry name" value="SBP_BACTERIAL_5"/>
    <property type="match status" value="1"/>
</dbReference>
<dbReference type="GO" id="GO:0015833">
    <property type="term" value="P:peptide transport"/>
    <property type="evidence" value="ECO:0007669"/>
    <property type="project" value="TreeGrafter"/>
</dbReference>
<feature type="chain" id="PRO_5012737827" evidence="5">
    <location>
        <begin position="28"/>
        <end position="543"/>
    </location>
</feature>
<gene>
    <name evidence="7" type="primary">oppA_2</name>
    <name evidence="7" type="ORF">VTH8203_04294</name>
</gene>
<dbReference type="PANTHER" id="PTHR30290">
    <property type="entry name" value="PERIPLASMIC BINDING COMPONENT OF ABC TRANSPORTER"/>
    <property type="match status" value="1"/>
</dbReference>
<dbReference type="AlphaFoldDB" id="A0A240EQS3"/>
<reference evidence="8" key="1">
    <citation type="submission" date="2016-06" db="EMBL/GenBank/DDBJ databases">
        <authorList>
            <person name="Rodrigo-Torres L."/>
            <person name="Arahal R.D."/>
            <person name="Lucena T."/>
        </authorList>
    </citation>
    <scope>NUCLEOTIDE SEQUENCE [LARGE SCALE GENOMIC DNA]</scope>
    <source>
        <strain evidence="8">CECT8203</strain>
    </source>
</reference>
<dbReference type="FunFam" id="3.90.76.10:FF:000001">
    <property type="entry name" value="Oligopeptide ABC transporter substrate-binding protein"/>
    <property type="match status" value="1"/>
</dbReference>
<dbReference type="EMBL" id="OANU01000123">
    <property type="protein sequence ID" value="SNX50633.1"/>
    <property type="molecule type" value="Genomic_DNA"/>
</dbReference>
<dbReference type="PANTHER" id="PTHR30290:SF10">
    <property type="entry name" value="PERIPLASMIC OLIGOPEPTIDE-BINDING PROTEIN-RELATED"/>
    <property type="match status" value="1"/>
</dbReference>
<dbReference type="InterPro" id="IPR030678">
    <property type="entry name" value="Peptide/Ni-bd"/>
</dbReference>
<dbReference type="GO" id="GO:1904680">
    <property type="term" value="F:peptide transmembrane transporter activity"/>
    <property type="evidence" value="ECO:0007669"/>
    <property type="project" value="TreeGrafter"/>
</dbReference>
<feature type="domain" description="Solute-binding protein family 5" evidence="6">
    <location>
        <begin position="83"/>
        <end position="461"/>
    </location>
</feature>
<evidence type="ECO:0000313" key="8">
    <source>
        <dbReference type="Proteomes" id="UP000219336"/>
    </source>
</evidence>
<accession>A0A240EQS3</accession>
<dbReference type="InterPro" id="IPR039424">
    <property type="entry name" value="SBP_5"/>
</dbReference>
<evidence type="ECO:0000256" key="1">
    <source>
        <dbReference type="ARBA" id="ARBA00004196"/>
    </source>
</evidence>
<feature type="signal peptide" evidence="5">
    <location>
        <begin position="1"/>
        <end position="27"/>
    </location>
</feature>
<evidence type="ECO:0000313" key="7">
    <source>
        <dbReference type="EMBL" id="SNX50633.1"/>
    </source>
</evidence>
<comment type="similarity">
    <text evidence="2">Belongs to the bacterial solute-binding protein 5 family.</text>
</comment>
<comment type="subcellular location">
    <subcellularLocation>
        <location evidence="1">Cell envelope</location>
    </subcellularLocation>
</comment>
<dbReference type="Gene3D" id="3.90.76.10">
    <property type="entry name" value="Dipeptide-binding Protein, Domain 1"/>
    <property type="match status" value="1"/>
</dbReference>
<evidence type="ECO:0000256" key="5">
    <source>
        <dbReference type="SAM" id="SignalP"/>
    </source>
</evidence>
<dbReference type="Proteomes" id="UP000219336">
    <property type="component" value="Unassembled WGS sequence"/>
</dbReference>
<dbReference type="Gene3D" id="3.40.190.10">
    <property type="entry name" value="Periplasmic binding protein-like II"/>
    <property type="match status" value="1"/>
</dbReference>
<dbReference type="SUPFAM" id="SSF53850">
    <property type="entry name" value="Periplasmic binding protein-like II"/>
    <property type="match status" value="1"/>
</dbReference>
<dbReference type="CDD" id="cd08504">
    <property type="entry name" value="PBP2_OppA"/>
    <property type="match status" value="1"/>
</dbReference>
<name>A0A240EQS3_9VIBR</name>
<dbReference type="OrthoDB" id="9801912at2"/>
<dbReference type="GO" id="GO:0030288">
    <property type="term" value="C:outer membrane-bounded periplasmic space"/>
    <property type="evidence" value="ECO:0007669"/>
    <property type="project" value="TreeGrafter"/>
</dbReference>
<dbReference type="GO" id="GO:0043190">
    <property type="term" value="C:ATP-binding cassette (ABC) transporter complex"/>
    <property type="evidence" value="ECO:0007669"/>
    <property type="project" value="InterPro"/>
</dbReference>
<evidence type="ECO:0000256" key="2">
    <source>
        <dbReference type="ARBA" id="ARBA00005695"/>
    </source>
</evidence>
<protein>
    <submittedName>
        <fullName evidence="7">Periplasmic oligopeptide-binding protein</fullName>
    </submittedName>
</protein>
<dbReference type="InterPro" id="IPR023765">
    <property type="entry name" value="SBP_5_CS"/>
</dbReference>
<organism evidence="7 8">
    <name type="scientific">Vibrio thalassae</name>
    <dbReference type="NCBI Taxonomy" id="1243014"/>
    <lineage>
        <taxon>Bacteria</taxon>
        <taxon>Pseudomonadati</taxon>
        <taxon>Pseudomonadota</taxon>
        <taxon>Gammaproteobacteria</taxon>
        <taxon>Vibrionales</taxon>
        <taxon>Vibrionaceae</taxon>
        <taxon>Vibrio</taxon>
    </lineage>
</organism>
<evidence type="ECO:0000256" key="4">
    <source>
        <dbReference type="ARBA" id="ARBA00022729"/>
    </source>
</evidence>
<evidence type="ECO:0000256" key="3">
    <source>
        <dbReference type="ARBA" id="ARBA00022448"/>
    </source>
</evidence>
<evidence type="ECO:0000259" key="6">
    <source>
        <dbReference type="Pfam" id="PF00496"/>
    </source>
</evidence>
<sequence length="543" mass="61180">MYKNKITQALLLGASMAVAATSFSTLAADVPAGTKLAEKQELVRGNGTEVATLDPHKSQGVPESHVIRDLLEGLVNQDANGKTIPGVAETWETTDNQTFTFHLRKDAKWSNGDPVTANDFVYSFQRAVDPATASPYAWYMEYTKMANAKDIVAGKKDKSELGVKAVDDYTLEVTLDTAVPYFVMMMGHTTVKPVHQATVEKFGDQWTKPENFVGNGAFVPNKWVVNERLELVRNDNYWDNDHTVLDKVTFLPIENQVAEMNRFLSGELDFTYEVPNEHFRRLQKEYPQDVNIKGNLCTYYYQFNAQKAPFNDVRVRKAMSYAMDRDIVTKAILGQGQKPAYFLTPEITAGFDPVTPEYGQLSQKERIAEAKRLLEEAGYTKSNPLEFNLLYNTSENHKKIAVAIASMWKKELGINAKLENQEWKSYLDSKDTGNFDVARAGWCGDYNEASSFLTLMVSQNTTAGQHYKSAEYDKIIDKALNSTSEEERTQLYIDAEKLLAKDMPIAPVYQYVTTRLVSPQLGGYPEGNAEDKIYSKDLYIKAK</sequence>
<dbReference type="RefSeq" id="WP_096995535.1">
    <property type="nucleotide sequence ID" value="NZ_JBHSII010000001.1"/>
</dbReference>
<dbReference type="Pfam" id="PF00496">
    <property type="entry name" value="SBP_bac_5"/>
    <property type="match status" value="1"/>
</dbReference>
<dbReference type="InterPro" id="IPR000914">
    <property type="entry name" value="SBP_5_dom"/>
</dbReference>
<dbReference type="FunFam" id="3.10.105.10:FF:000001">
    <property type="entry name" value="Oligopeptide ABC transporter, oligopeptide-binding protein"/>
    <property type="match status" value="1"/>
</dbReference>
<dbReference type="Gene3D" id="3.10.105.10">
    <property type="entry name" value="Dipeptide-binding Protein, Domain 3"/>
    <property type="match status" value="1"/>
</dbReference>